<comment type="caution">
    <text evidence="3">The sequence shown here is derived from an EMBL/GenBank/DDBJ whole genome shotgun (WGS) entry which is preliminary data.</text>
</comment>
<feature type="chain" id="PRO_5040356307" evidence="2">
    <location>
        <begin position="22"/>
        <end position="118"/>
    </location>
</feature>
<evidence type="ECO:0000313" key="4">
    <source>
        <dbReference type="Proteomes" id="UP000756346"/>
    </source>
</evidence>
<name>A0A9P9BVY9_9PEZI</name>
<organism evidence="3 4">
    <name type="scientific">Microdochium trichocladiopsis</name>
    <dbReference type="NCBI Taxonomy" id="1682393"/>
    <lineage>
        <taxon>Eukaryota</taxon>
        <taxon>Fungi</taxon>
        <taxon>Dikarya</taxon>
        <taxon>Ascomycota</taxon>
        <taxon>Pezizomycotina</taxon>
        <taxon>Sordariomycetes</taxon>
        <taxon>Xylariomycetidae</taxon>
        <taxon>Xylariales</taxon>
        <taxon>Microdochiaceae</taxon>
        <taxon>Microdochium</taxon>
    </lineage>
</organism>
<keyword evidence="1" id="KW-1133">Transmembrane helix</keyword>
<keyword evidence="1" id="KW-0472">Membrane</keyword>
<evidence type="ECO:0000256" key="2">
    <source>
        <dbReference type="SAM" id="SignalP"/>
    </source>
</evidence>
<feature type="transmembrane region" description="Helical" evidence="1">
    <location>
        <begin position="81"/>
        <end position="100"/>
    </location>
</feature>
<keyword evidence="4" id="KW-1185">Reference proteome</keyword>
<keyword evidence="1" id="KW-0812">Transmembrane</keyword>
<evidence type="ECO:0000256" key="1">
    <source>
        <dbReference type="SAM" id="Phobius"/>
    </source>
</evidence>
<dbReference type="GeneID" id="70185749"/>
<sequence length="118" mass="13102">MLGRILLTVDAVGLILGAAIADMSETHMYNPNWRPHAKFHNAQTIQLSVLLGLVTLYYTWRPRPPTPQQRREYTKIRAFAGSVYWLTGLTALLFPGTMGLDPEFGGPGFPQGGSLWDS</sequence>
<accession>A0A9P9BVY9</accession>
<dbReference type="InterPro" id="IPR046580">
    <property type="entry name" value="DUF6640"/>
</dbReference>
<proteinExistence type="predicted"/>
<dbReference type="Proteomes" id="UP000756346">
    <property type="component" value="Unassembled WGS sequence"/>
</dbReference>
<protein>
    <submittedName>
        <fullName evidence="3">Uncharacterized protein</fullName>
    </submittedName>
</protein>
<dbReference type="Pfam" id="PF20345">
    <property type="entry name" value="DUF6640"/>
    <property type="match status" value="1"/>
</dbReference>
<reference evidence="3" key="1">
    <citation type="journal article" date="2021" name="Nat. Commun.">
        <title>Genetic determinants of endophytism in the Arabidopsis root mycobiome.</title>
        <authorList>
            <person name="Mesny F."/>
            <person name="Miyauchi S."/>
            <person name="Thiergart T."/>
            <person name="Pickel B."/>
            <person name="Atanasova L."/>
            <person name="Karlsson M."/>
            <person name="Huettel B."/>
            <person name="Barry K.W."/>
            <person name="Haridas S."/>
            <person name="Chen C."/>
            <person name="Bauer D."/>
            <person name="Andreopoulos W."/>
            <person name="Pangilinan J."/>
            <person name="LaButti K."/>
            <person name="Riley R."/>
            <person name="Lipzen A."/>
            <person name="Clum A."/>
            <person name="Drula E."/>
            <person name="Henrissat B."/>
            <person name="Kohler A."/>
            <person name="Grigoriev I.V."/>
            <person name="Martin F.M."/>
            <person name="Hacquard S."/>
        </authorList>
    </citation>
    <scope>NUCLEOTIDE SEQUENCE</scope>
    <source>
        <strain evidence="3">MPI-CAGE-CH-0230</strain>
    </source>
</reference>
<feature type="transmembrane region" description="Helical" evidence="1">
    <location>
        <begin position="45"/>
        <end position="60"/>
    </location>
</feature>
<dbReference type="EMBL" id="JAGTJQ010000001">
    <property type="protein sequence ID" value="KAH7040065.1"/>
    <property type="molecule type" value="Genomic_DNA"/>
</dbReference>
<dbReference type="RefSeq" id="XP_046018120.1">
    <property type="nucleotide sequence ID" value="XM_046156203.1"/>
</dbReference>
<keyword evidence="2" id="KW-0732">Signal</keyword>
<feature type="signal peptide" evidence="2">
    <location>
        <begin position="1"/>
        <end position="21"/>
    </location>
</feature>
<dbReference type="AlphaFoldDB" id="A0A9P9BVY9"/>
<dbReference type="OrthoDB" id="2819018at2759"/>
<gene>
    <name evidence="3" type="ORF">B0I36DRAFT_343865</name>
</gene>
<evidence type="ECO:0000313" key="3">
    <source>
        <dbReference type="EMBL" id="KAH7040065.1"/>
    </source>
</evidence>